<keyword evidence="2" id="KW-1185">Reference proteome</keyword>
<proteinExistence type="predicted"/>
<accession>A0ABT0CAY4</accession>
<dbReference type="Proteomes" id="UP000830835">
    <property type="component" value="Unassembled WGS sequence"/>
</dbReference>
<name>A0ABT0CAY4_THEVL</name>
<dbReference type="EMBL" id="JAFIRA010000018">
    <property type="protein sequence ID" value="MCJ2542944.1"/>
    <property type="molecule type" value="Genomic_DNA"/>
</dbReference>
<gene>
    <name evidence="1" type="ORF">JX360_08500</name>
</gene>
<evidence type="ECO:0000313" key="1">
    <source>
        <dbReference type="EMBL" id="MCJ2542944.1"/>
    </source>
</evidence>
<comment type="caution">
    <text evidence="1">The sequence shown here is derived from an EMBL/GenBank/DDBJ whole genome shotgun (WGS) entry which is preliminary data.</text>
</comment>
<evidence type="ECO:0000313" key="2">
    <source>
        <dbReference type="Proteomes" id="UP000830835"/>
    </source>
</evidence>
<protein>
    <submittedName>
        <fullName evidence="1">Uncharacterized protein</fullName>
    </submittedName>
</protein>
<sequence length="71" mass="7974">MSKNQWYNKRVAALTEGQPQGFWSKQLAAIPEKRNCQMRDAINKAAVCPNSHRPVEAESISALPAVWHPIC</sequence>
<organism evidence="1 2">
    <name type="scientific">Thermostichus vulcanus str. 'Rupite'</name>
    <dbReference type="NCBI Taxonomy" id="2813851"/>
    <lineage>
        <taxon>Bacteria</taxon>
        <taxon>Bacillati</taxon>
        <taxon>Cyanobacteriota</taxon>
        <taxon>Cyanophyceae</taxon>
        <taxon>Thermostichales</taxon>
        <taxon>Thermostichaceae</taxon>
        <taxon>Thermostichus</taxon>
    </lineage>
</organism>
<reference evidence="1" key="1">
    <citation type="submission" date="2021-02" db="EMBL/GenBank/DDBJ databases">
        <title>The CRISPR/cas machinery reduction and long-range gene transfer in the hot spring cyanobacterium Synechococcus.</title>
        <authorList>
            <person name="Dvorak P."/>
            <person name="Jahodarova E."/>
            <person name="Hasler P."/>
            <person name="Poulickova A."/>
        </authorList>
    </citation>
    <scope>NUCLEOTIDE SEQUENCE</scope>
    <source>
        <strain evidence="1">Rupite</strain>
    </source>
</reference>